<protein>
    <submittedName>
        <fullName evidence="8">Acid protease</fullName>
    </submittedName>
</protein>
<evidence type="ECO:0000256" key="6">
    <source>
        <dbReference type="RuleBase" id="RU000454"/>
    </source>
</evidence>
<dbReference type="Gene3D" id="2.40.70.10">
    <property type="entry name" value="Acid Proteases"/>
    <property type="match status" value="2"/>
</dbReference>
<dbReference type="OMA" id="VGQKRIG"/>
<name>A0A2H3JX54_WOLCO</name>
<comment type="similarity">
    <text evidence="1 6">Belongs to the peptidase A1 family.</text>
</comment>
<dbReference type="PROSITE" id="PS00141">
    <property type="entry name" value="ASP_PROTEASE"/>
    <property type="match status" value="1"/>
</dbReference>
<dbReference type="OrthoDB" id="2747330at2759"/>
<dbReference type="STRING" id="742152.A0A2H3JX54"/>
<keyword evidence="9" id="KW-1185">Reference proteome</keyword>
<dbReference type="Proteomes" id="UP000218811">
    <property type="component" value="Unassembled WGS sequence"/>
</dbReference>
<sequence>MSGSRLHQLSRPDRYRTGYRPSFYSAYARAAKRYGFEAGRYSGFAFRNNKVVQVRSFHDRSTHHEVAAESIQNGALYNMEYVVPVSIGTPPVTLHLDFDTGSSDLWVWSSEIAGAHQYREQHRVYHPHRSSTAEHTNGKWEISYGDGSSASGDVYTDNVHVAGIHIQGQAVEVAHHLSSAFLKDGGNDGLLGLAWPKLNTVQPHRVATPMQNMMEKGLINPPVFTVKLGHGSEPSFYSFGYIDHTVTPHEIVYHHIDNSKGFWEVASTAYAVNRQHRRRNQNNTAILDTGTTLCLVHDDVVEQIYHQIPGARYSNRRGGWIYPHHAKVPEIHLAIGHTMYRLNAVDFPCSNAGDGLNFGGIQSRGNLDYDIFGDVFLKSLYVVFNQGEKKVGVAQRDD</sequence>
<evidence type="ECO:0000256" key="4">
    <source>
        <dbReference type="ARBA" id="ARBA00022801"/>
    </source>
</evidence>
<evidence type="ECO:0000313" key="8">
    <source>
        <dbReference type="EMBL" id="PCH40757.1"/>
    </source>
</evidence>
<dbReference type="InterPro" id="IPR001461">
    <property type="entry name" value="Aspartic_peptidase_A1"/>
</dbReference>
<dbReference type="GO" id="GO:0004190">
    <property type="term" value="F:aspartic-type endopeptidase activity"/>
    <property type="evidence" value="ECO:0007669"/>
    <property type="project" value="UniProtKB-KW"/>
</dbReference>
<dbReference type="EMBL" id="KB468113">
    <property type="protein sequence ID" value="PCH40757.1"/>
    <property type="molecule type" value="Genomic_DNA"/>
</dbReference>
<evidence type="ECO:0000256" key="5">
    <source>
        <dbReference type="PIRSR" id="PIRSR601461-1"/>
    </source>
</evidence>
<dbReference type="InterPro" id="IPR033121">
    <property type="entry name" value="PEPTIDASE_A1"/>
</dbReference>
<dbReference type="InterPro" id="IPR021109">
    <property type="entry name" value="Peptidase_aspartic_dom_sf"/>
</dbReference>
<feature type="active site" evidence="5">
    <location>
        <position position="288"/>
    </location>
</feature>
<keyword evidence="4 6" id="KW-0378">Hydrolase</keyword>
<evidence type="ECO:0000256" key="1">
    <source>
        <dbReference type="ARBA" id="ARBA00007447"/>
    </source>
</evidence>
<dbReference type="PANTHER" id="PTHR47966">
    <property type="entry name" value="BETA-SITE APP-CLEAVING ENZYME, ISOFORM A-RELATED"/>
    <property type="match status" value="1"/>
</dbReference>
<dbReference type="PRINTS" id="PR00792">
    <property type="entry name" value="PEPSIN"/>
</dbReference>
<accession>A0A2H3JX54</accession>
<dbReference type="SUPFAM" id="SSF50630">
    <property type="entry name" value="Acid proteases"/>
    <property type="match status" value="1"/>
</dbReference>
<evidence type="ECO:0000256" key="2">
    <source>
        <dbReference type="ARBA" id="ARBA00022670"/>
    </source>
</evidence>
<feature type="domain" description="Peptidase A1" evidence="7">
    <location>
        <begin position="81"/>
        <end position="394"/>
    </location>
</feature>
<dbReference type="CDD" id="cd06097">
    <property type="entry name" value="Aspergillopepsin_like"/>
    <property type="match status" value="1"/>
</dbReference>
<gene>
    <name evidence="8" type="ORF">WOLCODRAFT_131508</name>
</gene>
<dbReference type="PROSITE" id="PS51767">
    <property type="entry name" value="PEPTIDASE_A1"/>
    <property type="match status" value="1"/>
</dbReference>
<keyword evidence="3 6" id="KW-0064">Aspartyl protease</keyword>
<evidence type="ECO:0000256" key="3">
    <source>
        <dbReference type="ARBA" id="ARBA00022750"/>
    </source>
</evidence>
<evidence type="ECO:0000313" key="9">
    <source>
        <dbReference type="Proteomes" id="UP000218811"/>
    </source>
</evidence>
<keyword evidence="2 6" id="KW-0645">Protease</keyword>
<reference evidence="8 9" key="1">
    <citation type="journal article" date="2012" name="Science">
        <title>The Paleozoic origin of enzymatic lignin decomposition reconstructed from 31 fungal genomes.</title>
        <authorList>
            <person name="Floudas D."/>
            <person name="Binder M."/>
            <person name="Riley R."/>
            <person name="Barry K."/>
            <person name="Blanchette R.A."/>
            <person name="Henrissat B."/>
            <person name="Martinez A.T."/>
            <person name="Otillar R."/>
            <person name="Spatafora J.W."/>
            <person name="Yadav J.S."/>
            <person name="Aerts A."/>
            <person name="Benoit I."/>
            <person name="Boyd A."/>
            <person name="Carlson A."/>
            <person name="Copeland A."/>
            <person name="Coutinho P.M."/>
            <person name="de Vries R.P."/>
            <person name="Ferreira P."/>
            <person name="Findley K."/>
            <person name="Foster B."/>
            <person name="Gaskell J."/>
            <person name="Glotzer D."/>
            <person name="Gorecki P."/>
            <person name="Heitman J."/>
            <person name="Hesse C."/>
            <person name="Hori C."/>
            <person name="Igarashi K."/>
            <person name="Jurgens J.A."/>
            <person name="Kallen N."/>
            <person name="Kersten P."/>
            <person name="Kohler A."/>
            <person name="Kuees U."/>
            <person name="Kumar T.K.A."/>
            <person name="Kuo A."/>
            <person name="LaButti K."/>
            <person name="Larrondo L.F."/>
            <person name="Lindquist E."/>
            <person name="Ling A."/>
            <person name="Lombard V."/>
            <person name="Lucas S."/>
            <person name="Lundell T."/>
            <person name="Martin R."/>
            <person name="McLaughlin D.J."/>
            <person name="Morgenstern I."/>
            <person name="Morin E."/>
            <person name="Murat C."/>
            <person name="Nagy L.G."/>
            <person name="Nolan M."/>
            <person name="Ohm R.A."/>
            <person name="Patyshakuliyeva A."/>
            <person name="Rokas A."/>
            <person name="Ruiz-Duenas F.J."/>
            <person name="Sabat G."/>
            <person name="Salamov A."/>
            <person name="Samejima M."/>
            <person name="Schmutz J."/>
            <person name="Slot J.C."/>
            <person name="St John F."/>
            <person name="Stenlid J."/>
            <person name="Sun H."/>
            <person name="Sun S."/>
            <person name="Syed K."/>
            <person name="Tsang A."/>
            <person name="Wiebenga A."/>
            <person name="Young D."/>
            <person name="Pisabarro A."/>
            <person name="Eastwood D.C."/>
            <person name="Martin F."/>
            <person name="Cullen D."/>
            <person name="Grigoriev I.V."/>
            <person name="Hibbett D.S."/>
        </authorList>
    </citation>
    <scope>NUCLEOTIDE SEQUENCE [LARGE SCALE GENOMIC DNA]</scope>
    <source>
        <strain evidence="8 9">MD-104</strain>
    </source>
</reference>
<dbReference type="Pfam" id="PF00026">
    <property type="entry name" value="Asp"/>
    <property type="match status" value="1"/>
</dbReference>
<evidence type="ECO:0000259" key="7">
    <source>
        <dbReference type="PROSITE" id="PS51767"/>
    </source>
</evidence>
<organism evidence="8 9">
    <name type="scientific">Wolfiporia cocos (strain MD-104)</name>
    <name type="common">Brown rot fungus</name>
    <dbReference type="NCBI Taxonomy" id="742152"/>
    <lineage>
        <taxon>Eukaryota</taxon>
        <taxon>Fungi</taxon>
        <taxon>Dikarya</taxon>
        <taxon>Basidiomycota</taxon>
        <taxon>Agaricomycotina</taxon>
        <taxon>Agaricomycetes</taxon>
        <taxon>Polyporales</taxon>
        <taxon>Phaeolaceae</taxon>
        <taxon>Wolfiporia</taxon>
    </lineage>
</organism>
<dbReference type="AlphaFoldDB" id="A0A2H3JX54"/>
<dbReference type="GO" id="GO:0006508">
    <property type="term" value="P:proteolysis"/>
    <property type="evidence" value="ECO:0007669"/>
    <property type="project" value="UniProtKB-KW"/>
</dbReference>
<proteinExistence type="inferred from homology"/>
<dbReference type="PANTHER" id="PTHR47966:SF1">
    <property type="entry name" value="ASPARTYL PROTEINASE"/>
    <property type="match status" value="1"/>
</dbReference>
<dbReference type="InterPro" id="IPR001969">
    <property type="entry name" value="Aspartic_peptidase_AS"/>
</dbReference>
<feature type="active site" evidence="5">
    <location>
        <position position="99"/>
    </location>
</feature>
<dbReference type="InterPro" id="IPR034163">
    <property type="entry name" value="Aspergillopepsin-like_cat_dom"/>
</dbReference>